<dbReference type="Pfam" id="PF00563">
    <property type="entry name" value="EAL"/>
    <property type="match status" value="1"/>
</dbReference>
<keyword evidence="1" id="KW-0472">Membrane</keyword>
<proteinExistence type="predicted"/>
<dbReference type="NCBIfam" id="TIGR00254">
    <property type="entry name" value="GGDEF"/>
    <property type="match status" value="1"/>
</dbReference>
<dbReference type="Proteomes" id="UP001172630">
    <property type="component" value="Unassembled WGS sequence"/>
</dbReference>
<dbReference type="InterPro" id="IPR000160">
    <property type="entry name" value="GGDEF_dom"/>
</dbReference>
<dbReference type="InterPro" id="IPR043128">
    <property type="entry name" value="Rev_trsase/Diguanyl_cyclase"/>
</dbReference>
<reference evidence="5" key="1">
    <citation type="submission" date="2023-06" db="EMBL/GenBank/DDBJ databases">
        <title>Phylogenetic Diversity of Rhizobium strains.</title>
        <authorList>
            <person name="Moura F.T."/>
            <person name="Helene L.C.F."/>
            <person name="Hungria M."/>
        </authorList>
    </citation>
    <scope>NUCLEOTIDE SEQUENCE</scope>
    <source>
        <strain evidence="5">CCGE524</strain>
    </source>
</reference>
<dbReference type="SUPFAM" id="SSF55073">
    <property type="entry name" value="Nucleotide cyclase"/>
    <property type="match status" value="1"/>
</dbReference>
<feature type="transmembrane region" description="Helical" evidence="1">
    <location>
        <begin position="145"/>
        <end position="163"/>
    </location>
</feature>
<dbReference type="InterPro" id="IPR035919">
    <property type="entry name" value="EAL_sf"/>
</dbReference>
<accession>A0ABT7KB65</accession>
<gene>
    <name evidence="5" type="ORF">PY650_09260</name>
</gene>
<evidence type="ECO:0000259" key="4">
    <source>
        <dbReference type="PROSITE" id="PS50924"/>
    </source>
</evidence>
<keyword evidence="1" id="KW-1133">Transmembrane helix</keyword>
<dbReference type="PROSITE" id="PS50883">
    <property type="entry name" value="EAL"/>
    <property type="match status" value="1"/>
</dbReference>
<feature type="transmembrane region" description="Helical" evidence="1">
    <location>
        <begin position="109"/>
        <end position="133"/>
    </location>
</feature>
<dbReference type="PROSITE" id="PS50924">
    <property type="entry name" value="MHYT"/>
    <property type="match status" value="1"/>
</dbReference>
<dbReference type="Gene3D" id="3.20.20.450">
    <property type="entry name" value="EAL domain"/>
    <property type="match status" value="1"/>
</dbReference>
<evidence type="ECO:0000313" key="5">
    <source>
        <dbReference type="EMBL" id="MDL2405850.1"/>
    </source>
</evidence>
<comment type="caution">
    <text evidence="5">The sequence shown here is derived from an EMBL/GenBank/DDBJ whole genome shotgun (WGS) entry which is preliminary data.</text>
</comment>
<dbReference type="Pfam" id="PF03707">
    <property type="entry name" value="MHYT"/>
    <property type="match status" value="2"/>
</dbReference>
<sequence length="700" mass="76151">MTVLGCIVGKHNIWLVIVAAVVCIAGSWVIIRLFDRAASTTGAQRIGWHLLTTAAAGSAIWCTHFIAMLAYYPDVPVSFDPVMTIVSLLVAMVGVQLGLVVAASGVTRLAPIVGGGIVGLAIVAMHYTGMMAYRVQGIVSWDKPYLVASIFLAVIFSGLALHFAMRLVSRSDRYIAMGVLVLAIVSLHFTGMAAFHVSPMLIDGSFSNPAALQALALAVAAVALIIVGAGLASYLIDTSMRAESYERLRHMAMNDNLTGLPNRVSFNEHLDQELRIADETGGKVALIGIDLDRFKEINDLRGHAAGDEVLKILARRISNLLGDGEFASRLGGDEFAAVYRMQHQAGLSDFLARLEAALFRPLRLDDYEVAPGASLGIALYPDNAYNKEALINNADLAMYRAKTDITRAVCFYEQSMDEIVRARRTLASELRQAIENNQLDIHYQVQTSISTGEICGYEALLRWEHAQHGFIPPSEFIPLAEENGLIHQMGEWVLRTACTKAASWEPPYKVAVNLSPVQFVHSDLPKLVLEILIETGLPADRLELELTESTIFADRERSLHMLRQIKALGVSIALDDFGTGYSSLDTLRSFPFDKIKLDRSFMGEIESSPQAKAIIRAVLALGKSLEIPVLAEGIETQGQLALLSAEGCDEAQGYLLGRPVPLNQIITSGQITLTGSEFLARTARAMPMEEPVVHSIARSV</sequence>
<feature type="domain" description="GGDEF" evidence="3">
    <location>
        <begin position="282"/>
        <end position="414"/>
    </location>
</feature>
<dbReference type="CDD" id="cd01948">
    <property type="entry name" value="EAL"/>
    <property type="match status" value="1"/>
</dbReference>
<feature type="domain" description="EAL" evidence="2">
    <location>
        <begin position="423"/>
        <end position="673"/>
    </location>
</feature>
<dbReference type="PROSITE" id="PS50887">
    <property type="entry name" value="GGDEF"/>
    <property type="match status" value="1"/>
</dbReference>
<feature type="transmembrane region" description="Helical" evidence="1">
    <location>
        <begin position="215"/>
        <end position="236"/>
    </location>
</feature>
<evidence type="ECO:0000256" key="1">
    <source>
        <dbReference type="PROSITE-ProRule" id="PRU00244"/>
    </source>
</evidence>
<dbReference type="InterPro" id="IPR005330">
    <property type="entry name" value="MHYT_dom"/>
</dbReference>
<evidence type="ECO:0000259" key="3">
    <source>
        <dbReference type="PROSITE" id="PS50887"/>
    </source>
</evidence>
<dbReference type="InterPro" id="IPR001633">
    <property type="entry name" value="EAL_dom"/>
</dbReference>
<feature type="domain" description="MHYT" evidence="4">
    <location>
        <begin position="11"/>
        <end position="198"/>
    </location>
</feature>
<dbReference type="CDD" id="cd01949">
    <property type="entry name" value="GGDEF"/>
    <property type="match status" value="1"/>
</dbReference>
<dbReference type="SMART" id="SM00052">
    <property type="entry name" value="EAL"/>
    <property type="match status" value="1"/>
</dbReference>
<dbReference type="Pfam" id="PF00990">
    <property type="entry name" value="GGDEF"/>
    <property type="match status" value="1"/>
</dbReference>
<dbReference type="EMBL" id="JARFYN010000009">
    <property type="protein sequence ID" value="MDL2405850.1"/>
    <property type="molecule type" value="Genomic_DNA"/>
</dbReference>
<dbReference type="PANTHER" id="PTHR44757">
    <property type="entry name" value="DIGUANYLATE CYCLASE DGCP"/>
    <property type="match status" value="1"/>
</dbReference>
<keyword evidence="6" id="KW-1185">Reference proteome</keyword>
<feature type="transmembrane region" description="Helical" evidence="1">
    <location>
        <begin position="82"/>
        <end position="102"/>
    </location>
</feature>
<feature type="transmembrane region" description="Helical" evidence="1">
    <location>
        <begin position="175"/>
        <end position="195"/>
    </location>
</feature>
<feature type="transmembrane region" description="Helical" evidence="1">
    <location>
        <begin position="12"/>
        <end position="34"/>
    </location>
</feature>
<evidence type="ECO:0000259" key="2">
    <source>
        <dbReference type="PROSITE" id="PS50883"/>
    </source>
</evidence>
<dbReference type="SMART" id="SM00267">
    <property type="entry name" value="GGDEF"/>
    <property type="match status" value="1"/>
</dbReference>
<dbReference type="InterPro" id="IPR052155">
    <property type="entry name" value="Biofilm_reg_signaling"/>
</dbReference>
<dbReference type="SUPFAM" id="SSF141868">
    <property type="entry name" value="EAL domain-like"/>
    <property type="match status" value="1"/>
</dbReference>
<protein>
    <submittedName>
        <fullName evidence="5">EAL domain-containing protein</fullName>
    </submittedName>
</protein>
<evidence type="ECO:0000313" key="6">
    <source>
        <dbReference type="Proteomes" id="UP001172630"/>
    </source>
</evidence>
<keyword evidence="1" id="KW-0812">Transmembrane</keyword>
<feature type="transmembrane region" description="Helical" evidence="1">
    <location>
        <begin position="46"/>
        <end position="70"/>
    </location>
</feature>
<dbReference type="Gene3D" id="3.30.70.270">
    <property type="match status" value="1"/>
</dbReference>
<dbReference type="InterPro" id="IPR029787">
    <property type="entry name" value="Nucleotide_cyclase"/>
</dbReference>
<dbReference type="PANTHER" id="PTHR44757:SF2">
    <property type="entry name" value="BIOFILM ARCHITECTURE MAINTENANCE PROTEIN MBAA"/>
    <property type="match status" value="1"/>
</dbReference>
<name>A0ABT7KB65_9HYPH</name>
<organism evidence="5 6">
    <name type="scientific">Rhizobium calliandrae</name>
    <dbReference type="NCBI Taxonomy" id="1312182"/>
    <lineage>
        <taxon>Bacteria</taxon>
        <taxon>Pseudomonadati</taxon>
        <taxon>Pseudomonadota</taxon>
        <taxon>Alphaproteobacteria</taxon>
        <taxon>Hyphomicrobiales</taxon>
        <taxon>Rhizobiaceae</taxon>
        <taxon>Rhizobium/Agrobacterium group</taxon>
        <taxon>Rhizobium</taxon>
    </lineage>
</organism>